<gene>
    <name evidence="4" type="ORF">FR932_03500</name>
</gene>
<dbReference type="PANTHER" id="PTHR30314:SF3">
    <property type="entry name" value="MITOCHONDRIAL DIVISION PROTEIN FSZA"/>
    <property type="match status" value="1"/>
</dbReference>
<dbReference type="InterPro" id="IPR018316">
    <property type="entry name" value="Tubulin/FtsZ_2-layer-sand-dom"/>
</dbReference>
<dbReference type="SUPFAM" id="SSF55307">
    <property type="entry name" value="Tubulin C-terminal domain-like"/>
    <property type="match status" value="1"/>
</dbReference>
<dbReference type="Proteomes" id="UP000327424">
    <property type="component" value="Chromosome"/>
</dbReference>
<dbReference type="GO" id="GO:0005525">
    <property type="term" value="F:GTP binding"/>
    <property type="evidence" value="ECO:0007669"/>
    <property type="project" value="UniProtKB-KW"/>
</dbReference>
<dbReference type="GO" id="GO:0051301">
    <property type="term" value="P:cell division"/>
    <property type="evidence" value="ECO:0007669"/>
    <property type="project" value="TreeGrafter"/>
</dbReference>
<dbReference type="RefSeq" id="WP_019439904.1">
    <property type="nucleotide sequence ID" value="NZ_ALOE01000005.1"/>
</dbReference>
<evidence type="ECO:0000256" key="1">
    <source>
        <dbReference type="ARBA" id="ARBA00022741"/>
    </source>
</evidence>
<proteinExistence type="predicted"/>
<dbReference type="PANTHER" id="PTHR30314">
    <property type="entry name" value="CELL DIVISION PROTEIN FTSZ-RELATED"/>
    <property type="match status" value="1"/>
</dbReference>
<dbReference type="AlphaFoldDB" id="A0A5J6WHE3"/>
<dbReference type="InterPro" id="IPR037103">
    <property type="entry name" value="Tubulin/FtsZ-like_C"/>
</dbReference>
<dbReference type="Gene3D" id="3.30.1330.20">
    <property type="entry name" value="Tubulin/FtsZ, C-terminal domain"/>
    <property type="match status" value="1"/>
</dbReference>
<dbReference type="EMBL" id="CP044399">
    <property type="protein sequence ID" value="QFI36954.1"/>
    <property type="molecule type" value="Genomic_DNA"/>
</dbReference>
<evidence type="ECO:0000313" key="4">
    <source>
        <dbReference type="EMBL" id="QFI36954.1"/>
    </source>
</evidence>
<reference evidence="4 5" key="1">
    <citation type="submission" date="2019-09" db="EMBL/GenBank/DDBJ databases">
        <title>Hybrid Assembly of the complete Genome of the Deep-Sea Bacterium Moritella marina from long Nanopore and Illumina reads.</title>
        <authorList>
            <person name="Magin S."/>
            <person name="Georgoulis A."/>
            <person name="Papadimitriou K."/>
            <person name="Iliakis G."/>
            <person name="Vorgias C.E."/>
        </authorList>
    </citation>
    <scope>NUCLEOTIDE SEQUENCE [LARGE SCALE GENOMIC DNA]</scope>
    <source>
        <strain evidence="4 5">MP-1</strain>
    </source>
</reference>
<evidence type="ECO:0000259" key="3">
    <source>
        <dbReference type="SMART" id="SM00865"/>
    </source>
</evidence>
<protein>
    <recommendedName>
        <fullName evidence="3">Tubulin/FtsZ 2-layer sandwich domain-containing protein</fullName>
    </recommendedName>
</protein>
<sequence length="163" mass="17723">MLTTTGFINVDLNDFGKIMNQKGDAILGIGRNDSADGIEDAVEQALKNPLYKNIDISKAQGAIIQVNCKEENTLAEYNKITGLVNNMLDDQALMICGIAKNAQLDCYFEVLVIGTGLAVSEHESAVQLTSDDIARTPNNVAEIKPQVKHEYLNIPAFIRNKGA</sequence>
<keyword evidence="2" id="KW-0342">GTP-binding</keyword>
<dbReference type="GO" id="GO:0005737">
    <property type="term" value="C:cytoplasm"/>
    <property type="evidence" value="ECO:0007669"/>
    <property type="project" value="TreeGrafter"/>
</dbReference>
<evidence type="ECO:0000313" key="5">
    <source>
        <dbReference type="Proteomes" id="UP000327424"/>
    </source>
</evidence>
<feature type="domain" description="Tubulin/FtsZ 2-layer sandwich" evidence="3">
    <location>
        <begin position="8"/>
        <end position="126"/>
    </location>
</feature>
<dbReference type="Pfam" id="PF12327">
    <property type="entry name" value="FtsZ_C"/>
    <property type="match status" value="1"/>
</dbReference>
<keyword evidence="5" id="KW-1185">Reference proteome</keyword>
<name>A0A5J6WHE3_MORMI</name>
<accession>A0A5J6WHE3</accession>
<dbReference type="GO" id="GO:0003924">
    <property type="term" value="F:GTPase activity"/>
    <property type="evidence" value="ECO:0007669"/>
    <property type="project" value="InterPro"/>
</dbReference>
<organism evidence="4 5">
    <name type="scientific">Moritella marina ATCC 15381</name>
    <dbReference type="NCBI Taxonomy" id="1202962"/>
    <lineage>
        <taxon>Bacteria</taxon>
        <taxon>Pseudomonadati</taxon>
        <taxon>Pseudomonadota</taxon>
        <taxon>Gammaproteobacteria</taxon>
        <taxon>Alteromonadales</taxon>
        <taxon>Moritellaceae</taxon>
        <taxon>Moritella</taxon>
    </lineage>
</organism>
<dbReference type="OrthoDB" id="9813375at2"/>
<dbReference type="GO" id="GO:0032153">
    <property type="term" value="C:cell division site"/>
    <property type="evidence" value="ECO:0007669"/>
    <property type="project" value="TreeGrafter"/>
</dbReference>
<keyword evidence="1" id="KW-0547">Nucleotide-binding</keyword>
<dbReference type="SMART" id="SM00865">
    <property type="entry name" value="Tubulin_C"/>
    <property type="match status" value="1"/>
</dbReference>
<dbReference type="InterPro" id="IPR008280">
    <property type="entry name" value="Tub_FtsZ_C"/>
</dbReference>
<dbReference type="KEGG" id="mmaa:FR932_03500"/>
<evidence type="ECO:0000256" key="2">
    <source>
        <dbReference type="ARBA" id="ARBA00023134"/>
    </source>
</evidence>
<dbReference type="InterPro" id="IPR024757">
    <property type="entry name" value="FtsZ_C"/>
</dbReference>
<dbReference type="InterPro" id="IPR045061">
    <property type="entry name" value="FtsZ/CetZ"/>
</dbReference>